<dbReference type="RefSeq" id="WP_015235303.1">
    <property type="nucleotide sequence ID" value="NC_019793.1"/>
</dbReference>
<accession>L0A1V6</accession>
<dbReference type="KEGG" id="dpd:Deipe_1454"/>
<reference evidence="2" key="1">
    <citation type="submission" date="2012-03" db="EMBL/GenBank/DDBJ databases">
        <title>Complete sequence of chromosome of Deinococcus peraridilitoris DSM 19664.</title>
        <authorList>
            <person name="Lucas S."/>
            <person name="Copeland A."/>
            <person name="Lapidus A."/>
            <person name="Glavina del Rio T."/>
            <person name="Dalin E."/>
            <person name="Tice H."/>
            <person name="Bruce D."/>
            <person name="Goodwin L."/>
            <person name="Pitluck S."/>
            <person name="Peters L."/>
            <person name="Mikhailova N."/>
            <person name="Lu M."/>
            <person name="Kyrpides N."/>
            <person name="Mavromatis K."/>
            <person name="Ivanova N."/>
            <person name="Brettin T."/>
            <person name="Detter J.C."/>
            <person name="Han C."/>
            <person name="Larimer F."/>
            <person name="Land M."/>
            <person name="Hauser L."/>
            <person name="Markowitz V."/>
            <person name="Cheng J.-F."/>
            <person name="Hugenholtz P."/>
            <person name="Woyke T."/>
            <person name="Wu D."/>
            <person name="Pukall R."/>
            <person name="Steenblock K."/>
            <person name="Brambilla E."/>
            <person name="Klenk H.-P."/>
            <person name="Eisen J.A."/>
        </authorList>
    </citation>
    <scope>NUCLEOTIDE SEQUENCE [LARGE SCALE GENOMIC DNA]</scope>
    <source>
        <strain evidence="2">DSM 19664 / LMG 22246 / CIP 109416 / KR-200</strain>
    </source>
</reference>
<evidence type="ECO:0000313" key="1">
    <source>
        <dbReference type="EMBL" id="AFZ66995.1"/>
    </source>
</evidence>
<evidence type="ECO:0000313" key="2">
    <source>
        <dbReference type="Proteomes" id="UP000010467"/>
    </source>
</evidence>
<keyword evidence="2" id="KW-1185">Reference proteome</keyword>
<dbReference type="HOGENOM" id="CLU_2522045_0_0_0"/>
<gene>
    <name evidence="1" type="ordered locus">Deipe_1454</name>
</gene>
<name>L0A1V6_DEIPD</name>
<dbReference type="Proteomes" id="UP000010467">
    <property type="component" value="Chromosome"/>
</dbReference>
<dbReference type="PATRIC" id="fig|937777.3.peg.1459"/>
<proteinExistence type="predicted"/>
<protein>
    <submittedName>
        <fullName evidence="1">Uncharacterized protein</fullName>
    </submittedName>
</protein>
<dbReference type="STRING" id="937777.Deipe_1454"/>
<dbReference type="EMBL" id="CP003382">
    <property type="protein sequence ID" value="AFZ66995.1"/>
    <property type="molecule type" value="Genomic_DNA"/>
</dbReference>
<sequence length="84" mass="9006">MSAVIALRKKRATGGATFAPQDNALGFRTSRGSDFSAFMRASAAKWDAVGGVYARLPVSLNFTQNEANPLLFTSTYTRASGAWE</sequence>
<organism evidence="1 2">
    <name type="scientific">Deinococcus peraridilitoris (strain DSM 19664 / LMG 22246 / CIP 109416 / KR-200)</name>
    <dbReference type="NCBI Taxonomy" id="937777"/>
    <lineage>
        <taxon>Bacteria</taxon>
        <taxon>Thermotogati</taxon>
        <taxon>Deinococcota</taxon>
        <taxon>Deinococci</taxon>
        <taxon>Deinococcales</taxon>
        <taxon>Deinococcaceae</taxon>
        <taxon>Deinococcus</taxon>
    </lineage>
</organism>
<dbReference type="AlphaFoldDB" id="L0A1V6"/>